<dbReference type="GO" id="GO:0005524">
    <property type="term" value="F:ATP binding"/>
    <property type="evidence" value="ECO:0007669"/>
    <property type="project" value="UniProtKB-KW"/>
</dbReference>
<dbReference type="PROSITE" id="PS00329">
    <property type="entry name" value="HSP70_2"/>
    <property type="match status" value="1"/>
</dbReference>
<dbReference type="STRING" id="3885.V7B2Y0"/>
<keyword evidence="5" id="KW-0175">Coiled coil</keyword>
<keyword evidence="2 4" id="KW-0547">Nucleotide-binding</keyword>
<evidence type="ECO:0000256" key="5">
    <source>
        <dbReference type="SAM" id="Coils"/>
    </source>
</evidence>
<evidence type="ECO:0000313" key="7">
    <source>
        <dbReference type="Proteomes" id="UP000000226"/>
    </source>
</evidence>
<dbReference type="PROSITE" id="PS00297">
    <property type="entry name" value="HSP70_1"/>
    <property type="match status" value="1"/>
</dbReference>
<dbReference type="PANTHER" id="PTHR19375">
    <property type="entry name" value="HEAT SHOCK PROTEIN 70KDA"/>
    <property type="match status" value="1"/>
</dbReference>
<organism evidence="6 7">
    <name type="scientific">Phaseolus vulgaris</name>
    <name type="common">Kidney bean</name>
    <name type="synonym">French bean</name>
    <dbReference type="NCBI Taxonomy" id="3885"/>
    <lineage>
        <taxon>Eukaryota</taxon>
        <taxon>Viridiplantae</taxon>
        <taxon>Streptophyta</taxon>
        <taxon>Embryophyta</taxon>
        <taxon>Tracheophyta</taxon>
        <taxon>Spermatophyta</taxon>
        <taxon>Magnoliopsida</taxon>
        <taxon>eudicotyledons</taxon>
        <taxon>Gunneridae</taxon>
        <taxon>Pentapetalae</taxon>
        <taxon>rosids</taxon>
        <taxon>fabids</taxon>
        <taxon>Fabales</taxon>
        <taxon>Fabaceae</taxon>
        <taxon>Papilionoideae</taxon>
        <taxon>50 kb inversion clade</taxon>
        <taxon>NPAAA clade</taxon>
        <taxon>indigoferoid/millettioid clade</taxon>
        <taxon>Phaseoleae</taxon>
        <taxon>Phaseolus</taxon>
    </lineage>
</organism>
<dbReference type="GO" id="GO:0140662">
    <property type="term" value="F:ATP-dependent protein folding chaperone"/>
    <property type="evidence" value="ECO:0007669"/>
    <property type="project" value="InterPro"/>
</dbReference>
<dbReference type="FunFam" id="3.90.640.10:FF:000002">
    <property type="entry name" value="Heat shock 70 kDa"/>
    <property type="match status" value="1"/>
</dbReference>
<dbReference type="PRINTS" id="PR00301">
    <property type="entry name" value="HEATSHOCK70"/>
</dbReference>
<dbReference type="FunFam" id="3.30.30.30:FF:000001">
    <property type="entry name" value="heat shock 70 kDa protein-like"/>
    <property type="match status" value="1"/>
</dbReference>
<dbReference type="InterPro" id="IPR029047">
    <property type="entry name" value="HSP70_peptide-bd_sf"/>
</dbReference>
<dbReference type="Proteomes" id="UP000000226">
    <property type="component" value="Chromosome 8"/>
</dbReference>
<keyword evidence="3 4" id="KW-0067">ATP-binding</keyword>
<dbReference type="Pfam" id="PF00012">
    <property type="entry name" value="HSP70"/>
    <property type="match status" value="1"/>
</dbReference>
<dbReference type="SUPFAM" id="SSF53067">
    <property type="entry name" value="Actin-like ATPase domain"/>
    <property type="match status" value="2"/>
</dbReference>
<dbReference type="OMA" id="HVSAMEM"/>
<evidence type="ECO:0000256" key="1">
    <source>
        <dbReference type="ARBA" id="ARBA00007381"/>
    </source>
</evidence>
<evidence type="ECO:0000256" key="3">
    <source>
        <dbReference type="ARBA" id="ARBA00022840"/>
    </source>
</evidence>
<evidence type="ECO:0000256" key="4">
    <source>
        <dbReference type="RuleBase" id="RU003322"/>
    </source>
</evidence>
<dbReference type="Gene3D" id="1.20.1270.10">
    <property type="match status" value="1"/>
</dbReference>
<dbReference type="OrthoDB" id="1400057at2759"/>
<gene>
    <name evidence="6" type="ORF">PHAVU_008G011900g</name>
</gene>
<dbReference type="SMR" id="V7B2Y0"/>
<keyword evidence="7" id="KW-1185">Reference proteome</keyword>
<dbReference type="Gene3D" id="2.60.34.10">
    <property type="entry name" value="Substrate Binding Domain Of DNAk, Chain A, domain 1"/>
    <property type="match status" value="1"/>
</dbReference>
<name>V7B2Y0_PHAVU</name>
<dbReference type="SUPFAM" id="SSF100934">
    <property type="entry name" value="Heat shock protein 70kD (HSP70), C-terminal subdomain"/>
    <property type="match status" value="1"/>
</dbReference>
<dbReference type="NCBIfam" id="NF001413">
    <property type="entry name" value="PRK00290.1"/>
    <property type="match status" value="1"/>
</dbReference>
<dbReference type="PROSITE" id="PS01036">
    <property type="entry name" value="HSP70_3"/>
    <property type="match status" value="1"/>
</dbReference>
<dbReference type="Gene3D" id="3.30.420.40">
    <property type="match status" value="2"/>
</dbReference>
<dbReference type="AlphaFoldDB" id="V7B2Y0"/>
<sequence>MAEQKKEWAVGIDLGTTYSCVAVWLEEQCRVEIIHNDQGNRTTPSSVAFTDNQRLIGDAAKHQAATNPTNTVFDVKRLIGRRYSDPIIRDDLKLWPFKVIADSDDKPMIAVSYKGQKKHLSAEEISSMILTKMRETAEAYLESGVKNVVVTVPAYFNDSQRQATKDAGTIAGLNVMRIINEPTAAALAYGLDKRAKCVVGERNIFIFDFGGGTFDVSLLTIKGDVFEVKATAGDTHLGGEDMDNRVVKYFVQEFNRKNKVDINGNPKTLRRLRTACERAKRTLSYAVSTTIEVDALSGSIDFYSSLSRARFEELNMDLFKRCMETVDKCLVDSKMDKSDVDDVVLVGGSSRIPKVQQLLQDYFKGKELCMSINPDEAVAYGAAIQAALLTKSNKFVPNLLLLDVTPLSLGVAICEDLMSVVIPRNTIIPVQKKEGFERNKDFRSSVSINVFEGERTRASDNNFLGSFKLYGNPDALRGHPLSVTFSIDVDGILTVIAEEESSGSKNWITITNNQGRLSTQQIMRMIEDAEKYKAEDEKYQKKVEAVNALDDFVYKIRHAIDDVDNRNKLRLRDQVKINMAIAETKKLLDASKQTETEVFVDHLKAVKSLIEPIMKIN</sequence>
<dbReference type="InterPro" id="IPR013126">
    <property type="entry name" value="Hsp_70_fam"/>
</dbReference>
<dbReference type="FunFam" id="3.30.420.40:FF:000026">
    <property type="entry name" value="Heat shock protein 70"/>
    <property type="match status" value="1"/>
</dbReference>
<accession>V7B2Y0</accession>
<dbReference type="Gramene" id="ESW11218">
    <property type="protein sequence ID" value="ESW11218"/>
    <property type="gene ID" value="PHAVU_008G011900g"/>
</dbReference>
<dbReference type="Gene3D" id="3.90.640.10">
    <property type="entry name" value="Actin, Chain A, domain 4"/>
    <property type="match status" value="1"/>
</dbReference>
<comment type="similarity">
    <text evidence="1 4">Belongs to the heat shock protein 70 family.</text>
</comment>
<dbReference type="EMBL" id="CM002295">
    <property type="protein sequence ID" value="ESW11218.1"/>
    <property type="molecule type" value="Genomic_DNA"/>
</dbReference>
<dbReference type="SUPFAM" id="SSF100920">
    <property type="entry name" value="Heat shock protein 70kD (HSP70), peptide-binding domain"/>
    <property type="match status" value="1"/>
</dbReference>
<feature type="coiled-coil region" evidence="5">
    <location>
        <begin position="522"/>
        <end position="549"/>
    </location>
</feature>
<evidence type="ECO:0000313" key="6">
    <source>
        <dbReference type="EMBL" id="ESW11218.1"/>
    </source>
</evidence>
<reference evidence="7" key="1">
    <citation type="journal article" date="2014" name="Nat. Genet.">
        <title>A reference genome for common bean and genome-wide analysis of dual domestications.</title>
        <authorList>
            <person name="Schmutz J."/>
            <person name="McClean P.E."/>
            <person name="Mamidi S."/>
            <person name="Wu G.A."/>
            <person name="Cannon S.B."/>
            <person name="Grimwood J."/>
            <person name="Jenkins J."/>
            <person name="Shu S."/>
            <person name="Song Q."/>
            <person name="Chavarro C."/>
            <person name="Torres-Torres M."/>
            <person name="Geffroy V."/>
            <person name="Moghaddam S.M."/>
            <person name="Gao D."/>
            <person name="Abernathy B."/>
            <person name="Barry K."/>
            <person name="Blair M."/>
            <person name="Brick M.A."/>
            <person name="Chovatia M."/>
            <person name="Gepts P."/>
            <person name="Goodstein D.M."/>
            <person name="Gonzales M."/>
            <person name="Hellsten U."/>
            <person name="Hyten D.L."/>
            <person name="Jia G."/>
            <person name="Kelly J.D."/>
            <person name="Kudrna D."/>
            <person name="Lee R."/>
            <person name="Richard M.M."/>
            <person name="Miklas P.N."/>
            <person name="Osorno J.M."/>
            <person name="Rodrigues J."/>
            <person name="Thareau V."/>
            <person name="Urrea C.A."/>
            <person name="Wang M."/>
            <person name="Yu Y."/>
            <person name="Zhang M."/>
            <person name="Wing R.A."/>
            <person name="Cregan P.B."/>
            <person name="Rokhsar D.S."/>
            <person name="Jackson S.A."/>
        </authorList>
    </citation>
    <scope>NUCLEOTIDE SEQUENCE [LARGE SCALE GENOMIC DNA]</scope>
    <source>
        <strain evidence="7">cv. G19833</strain>
    </source>
</reference>
<dbReference type="InterPro" id="IPR029048">
    <property type="entry name" value="HSP70_C_sf"/>
</dbReference>
<dbReference type="eggNOG" id="KOG0101">
    <property type="taxonomic scope" value="Eukaryota"/>
</dbReference>
<dbReference type="InterPro" id="IPR018181">
    <property type="entry name" value="Heat_shock_70_CS"/>
</dbReference>
<dbReference type="Gene3D" id="3.30.30.30">
    <property type="match status" value="1"/>
</dbReference>
<evidence type="ECO:0000256" key="2">
    <source>
        <dbReference type="ARBA" id="ARBA00022741"/>
    </source>
</evidence>
<proteinExistence type="inferred from homology"/>
<dbReference type="FunFam" id="2.60.34.10:FF:000012">
    <property type="entry name" value="Heat shock 70 kDa protein"/>
    <property type="match status" value="1"/>
</dbReference>
<protein>
    <submittedName>
        <fullName evidence="6">Uncharacterized protein</fullName>
    </submittedName>
</protein>
<dbReference type="InterPro" id="IPR043129">
    <property type="entry name" value="ATPase_NBD"/>
</dbReference>